<protein>
    <submittedName>
        <fullName evidence="2">Uncharacterized protein</fullName>
    </submittedName>
</protein>
<evidence type="ECO:0000313" key="3">
    <source>
        <dbReference type="Proteomes" id="UP001397290"/>
    </source>
</evidence>
<name>A0AAW0RNE0_9HYPO</name>
<comment type="caution">
    <text evidence="2">The sequence shown here is derived from an EMBL/GenBank/DDBJ whole genome shotgun (WGS) entry which is preliminary data.</text>
</comment>
<feature type="compositionally biased region" description="Polar residues" evidence="1">
    <location>
        <begin position="555"/>
        <end position="565"/>
    </location>
</feature>
<dbReference type="AlphaFoldDB" id="A0AAW0RNE0"/>
<dbReference type="EMBL" id="JAAHCF010000471">
    <property type="protein sequence ID" value="KAK8143739.1"/>
    <property type="molecule type" value="Genomic_DNA"/>
</dbReference>
<feature type="compositionally biased region" description="Basic and acidic residues" evidence="1">
    <location>
        <begin position="566"/>
        <end position="580"/>
    </location>
</feature>
<gene>
    <name evidence="2" type="ORF">G3M48_006816</name>
</gene>
<accession>A0AAW0RNE0</accession>
<keyword evidence="3" id="KW-1185">Reference proteome</keyword>
<reference evidence="2 3" key="1">
    <citation type="submission" date="2020-02" db="EMBL/GenBank/DDBJ databases">
        <title>Comparative genomics of the hypocrealean fungal genus Beauvera.</title>
        <authorList>
            <person name="Showalter D.N."/>
            <person name="Bushley K.E."/>
            <person name="Rehner S.A."/>
        </authorList>
    </citation>
    <scope>NUCLEOTIDE SEQUENCE [LARGE SCALE GENOMIC DNA]</scope>
    <source>
        <strain evidence="2 3">ARSEF4384</strain>
    </source>
</reference>
<evidence type="ECO:0000256" key="1">
    <source>
        <dbReference type="SAM" id="MobiDB-lite"/>
    </source>
</evidence>
<evidence type="ECO:0000313" key="2">
    <source>
        <dbReference type="EMBL" id="KAK8143739.1"/>
    </source>
</evidence>
<proteinExistence type="predicted"/>
<sequence length="642" mass="73079">MASAVEVSYRDFLTLTDDQLVDLVRKYRQAQGYISIPVRDLDKVSDQDMESIRTRLLNAQQLMKARAPPLDLNRVNELLMMDSAGGVARFPSLARDSALTDDKSHAENEADDMVGNALASERKSDAELVADHIVGNALASERKSDAELVADHIVGNALASERKSYAELVADGGRPLYPIEKLESVAKDPEQHRHILQPYWRYPGIKYGTDYHLDWEVFQRQLRQHKAFRNWQLDNRGIIEEPDFNAYVEQEMVHLRKHLQGRGLAEIEANPESLRGPNTHWEWLQSKRARERRQYREQGCSSFAEYHAALQRRLAAHGLCEKTTLLADPRKQDALTEWHEYLGFECWWQDQYTREYKGRLKRYDQNWNFIQRQECVTSDLTVGFIQNYMSIEIAEQRREARQEITKAKSKVEEARQHIGFEPVDGSHKGVTPRALGDALQQLAEAEKRCKKLDRFYDAIVRIRVLANRCSCAKNHVDSQPALIQWVVDQIPLIKAEMEVKAHGSAISASRKKRTREDGEEASVLPMPKLRKLAKPEETAESEATVTLVPEDTVEPEQTATLVPSSSRDDIRPRKLAKPEETAVSETTVTLVPESVSRHGLYVDATSRTATKCLQSLSLAEALLCPPSTTGRWRRLSLNGKPA</sequence>
<organism evidence="2 3">
    <name type="scientific">Beauveria asiatica</name>
    <dbReference type="NCBI Taxonomy" id="1069075"/>
    <lineage>
        <taxon>Eukaryota</taxon>
        <taxon>Fungi</taxon>
        <taxon>Dikarya</taxon>
        <taxon>Ascomycota</taxon>
        <taxon>Pezizomycotina</taxon>
        <taxon>Sordariomycetes</taxon>
        <taxon>Hypocreomycetidae</taxon>
        <taxon>Hypocreales</taxon>
        <taxon>Cordycipitaceae</taxon>
        <taxon>Beauveria</taxon>
    </lineage>
</organism>
<feature type="region of interest" description="Disordered" evidence="1">
    <location>
        <begin position="553"/>
        <end position="581"/>
    </location>
</feature>
<dbReference type="Proteomes" id="UP001397290">
    <property type="component" value="Unassembled WGS sequence"/>
</dbReference>